<dbReference type="EMBL" id="KZ613945">
    <property type="protein sequence ID" value="PMD40824.1"/>
    <property type="molecule type" value="Genomic_DNA"/>
</dbReference>
<sequence length="199" mass="22100">MRLLFPARAPARRLVIFSPSSLVLTRWQPSEIEGPIELIWDLHLSLSHRAPRRSSGVAYKRAHLQVRGTTRCGSLDGWCFWCCVVGSTVMLVFQTQGYQTRNRFGGQAPLFLGSAIRASRVETKEAGVVPERHDISTLRLDSGSTQVRLRLPQAHSVWLRSAHTSPITTRRCQGPSQLNSSTFNKGSRNGLSKIFGGSC</sequence>
<keyword evidence="2" id="KW-1185">Reference proteome</keyword>
<dbReference type="AlphaFoldDB" id="A0A2J6RQN7"/>
<reference evidence="1 2" key="1">
    <citation type="submission" date="2016-04" db="EMBL/GenBank/DDBJ databases">
        <title>A degradative enzymes factory behind the ericoid mycorrhizal symbiosis.</title>
        <authorList>
            <consortium name="DOE Joint Genome Institute"/>
            <person name="Martino E."/>
            <person name="Morin E."/>
            <person name="Grelet G."/>
            <person name="Kuo A."/>
            <person name="Kohler A."/>
            <person name="Daghino S."/>
            <person name="Barry K."/>
            <person name="Choi C."/>
            <person name="Cichocki N."/>
            <person name="Clum A."/>
            <person name="Copeland A."/>
            <person name="Hainaut M."/>
            <person name="Haridas S."/>
            <person name="Labutti K."/>
            <person name="Lindquist E."/>
            <person name="Lipzen A."/>
            <person name="Khouja H.-R."/>
            <person name="Murat C."/>
            <person name="Ohm R."/>
            <person name="Olson A."/>
            <person name="Spatafora J."/>
            <person name="Veneault-Fourrey C."/>
            <person name="Henrissat B."/>
            <person name="Grigoriev I."/>
            <person name="Martin F."/>
            <person name="Perotto S."/>
        </authorList>
    </citation>
    <scope>NUCLEOTIDE SEQUENCE [LARGE SCALE GENOMIC DNA]</scope>
    <source>
        <strain evidence="1 2">F</strain>
    </source>
</reference>
<accession>A0A2J6RQN7</accession>
<dbReference type="Proteomes" id="UP000235786">
    <property type="component" value="Unassembled WGS sequence"/>
</dbReference>
<protein>
    <submittedName>
        <fullName evidence="1">Uncharacterized protein</fullName>
    </submittedName>
</protein>
<evidence type="ECO:0000313" key="1">
    <source>
        <dbReference type="EMBL" id="PMD40824.1"/>
    </source>
</evidence>
<evidence type="ECO:0000313" key="2">
    <source>
        <dbReference type="Proteomes" id="UP000235786"/>
    </source>
</evidence>
<proteinExistence type="predicted"/>
<name>A0A2J6RQN7_HYAVF</name>
<gene>
    <name evidence="1" type="ORF">L207DRAFT_346389</name>
</gene>
<organism evidence="1 2">
    <name type="scientific">Hyaloscypha variabilis (strain UAMH 11265 / GT02V1 / F)</name>
    <name type="common">Meliniomyces variabilis</name>
    <dbReference type="NCBI Taxonomy" id="1149755"/>
    <lineage>
        <taxon>Eukaryota</taxon>
        <taxon>Fungi</taxon>
        <taxon>Dikarya</taxon>
        <taxon>Ascomycota</taxon>
        <taxon>Pezizomycotina</taxon>
        <taxon>Leotiomycetes</taxon>
        <taxon>Helotiales</taxon>
        <taxon>Hyaloscyphaceae</taxon>
        <taxon>Hyaloscypha</taxon>
        <taxon>Hyaloscypha variabilis</taxon>
    </lineage>
</organism>